<dbReference type="PANTHER" id="PTHR46558">
    <property type="entry name" value="TRACRIPTIONAL REGULATORY PROTEIN-RELATED-RELATED"/>
    <property type="match status" value="1"/>
</dbReference>
<dbReference type="InterPro" id="IPR010982">
    <property type="entry name" value="Lambda_DNA-bd_dom_sf"/>
</dbReference>
<dbReference type="Gene3D" id="1.10.260.40">
    <property type="entry name" value="lambda repressor-like DNA-binding domains"/>
    <property type="match status" value="1"/>
</dbReference>
<dbReference type="EMBL" id="UOFP01000302">
    <property type="protein sequence ID" value="VAW89985.1"/>
    <property type="molecule type" value="Genomic_DNA"/>
</dbReference>
<protein>
    <recommendedName>
        <fullName evidence="2">HTH cro/C1-type domain-containing protein</fullName>
    </recommendedName>
</protein>
<evidence type="ECO:0000256" key="1">
    <source>
        <dbReference type="ARBA" id="ARBA00023125"/>
    </source>
</evidence>
<proteinExistence type="predicted"/>
<dbReference type="SMART" id="SM00530">
    <property type="entry name" value="HTH_XRE"/>
    <property type="match status" value="1"/>
</dbReference>
<organism evidence="3">
    <name type="scientific">hydrothermal vent metagenome</name>
    <dbReference type="NCBI Taxonomy" id="652676"/>
    <lineage>
        <taxon>unclassified sequences</taxon>
        <taxon>metagenomes</taxon>
        <taxon>ecological metagenomes</taxon>
    </lineage>
</organism>
<dbReference type="Pfam" id="PF01381">
    <property type="entry name" value="HTH_3"/>
    <property type="match status" value="1"/>
</dbReference>
<dbReference type="AlphaFoldDB" id="A0A3B0Z9A3"/>
<dbReference type="CDD" id="cd00093">
    <property type="entry name" value="HTH_XRE"/>
    <property type="match status" value="1"/>
</dbReference>
<name>A0A3B0Z9A3_9ZZZZ</name>
<reference evidence="3" key="1">
    <citation type="submission" date="2018-06" db="EMBL/GenBank/DDBJ databases">
        <authorList>
            <person name="Zhirakovskaya E."/>
        </authorList>
    </citation>
    <scope>NUCLEOTIDE SEQUENCE</scope>
</reference>
<evidence type="ECO:0000313" key="3">
    <source>
        <dbReference type="EMBL" id="VAW89985.1"/>
    </source>
</evidence>
<dbReference type="InterPro" id="IPR001387">
    <property type="entry name" value="Cro/C1-type_HTH"/>
</dbReference>
<keyword evidence="1" id="KW-0238">DNA-binding</keyword>
<dbReference type="PROSITE" id="PS50943">
    <property type="entry name" value="HTH_CROC1"/>
    <property type="match status" value="1"/>
</dbReference>
<dbReference type="SUPFAM" id="SSF47413">
    <property type="entry name" value="lambda repressor-like DNA-binding domains"/>
    <property type="match status" value="1"/>
</dbReference>
<feature type="domain" description="HTH cro/C1-type" evidence="2">
    <location>
        <begin position="16"/>
        <end position="70"/>
    </location>
</feature>
<evidence type="ECO:0000259" key="2">
    <source>
        <dbReference type="PROSITE" id="PS50943"/>
    </source>
</evidence>
<dbReference type="PANTHER" id="PTHR46558:SF13">
    <property type="entry name" value="HTH-TYPE TRANSCRIPTIONAL REGULATOR IMMR"/>
    <property type="match status" value="1"/>
</dbReference>
<sequence length="123" mass="13849">MSKKINEELSSFGKRLAKLRKAAGYTQQQLADEIGATRRMIAYYESESQHPPANMLVDLAKALNVSADALLGIKPVENMPLSSQLERRIRQIEKLSPKPRQQITQLIDTFVEAEQLKQKANAN</sequence>
<gene>
    <name evidence="3" type="ORF">MNBD_GAMMA18-1380</name>
</gene>
<dbReference type="GO" id="GO:0003677">
    <property type="term" value="F:DNA binding"/>
    <property type="evidence" value="ECO:0007669"/>
    <property type="project" value="UniProtKB-KW"/>
</dbReference>
<accession>A0A3B0Z9A3</accession>